<name>A0A5E7B102_PSEFL</name>
<dbReference type="InterPro" id="IPR011979">
    <property type="entry name" value="Antitox_Xre"/>
</dbReference>
<evidence type="ECO:0000259" key="2">
    <source>
        <dbReference type="Pfam" id="PF20432"/>
    </source>
</evidence>
<sequence>MTDPIPGRLYPRFPLLIHTEPMNTPTTARRQLNKKGELRDAAIAAFSDFSANRVLLKDSERLLQIKAGFSAQLFQVARIAFDLHGRSLEMLFNASISTLKRRSREQRPLNSVVSERLDRVAVVCHLAEQVLQNRNMAACWMSKPNKALGGDTPVLLCGTEIGGNQVRRVLQALEWGGPA</sequence>
<dbReference type="InterPro" id="IPR024467">
    <property type="entry name" value="Xre/MbcA/ParS-like_toxin-bd"/>
</dbReference>
<feature type="domain" description="Antitoxin Xre-like helix-turn-helix" evidence="2">
    <location>
        <begin position="61"/>
        <end position="121"/>
    </location>
</feature>
<dbReference type="EMBL" id="CABVHP010000002">
    <property type="protein sequence ID" value="VVN79983.1"/>
    <property type="molecule type" value="Genomic_DNA"/>
</dbReference>
<dbReference type="Pfam" id="PF09722">
    <property type="entry name" value="Xre_MbcA_ParS_C"/>
    <property type="match status" value="1"/>
</dbReference>
<evidence type="ECO:0000313" key="3">
    <source>
        <dbReference type="EMBL" id="VVN79983.1"/>
    </source>
</evidence>
<reference evidence="3 4" key="1">
    <citation type="submission" date="2019-09" db="EMBL/GenBank/DDBJ databases">
        <authorList>
            <person name="Chandra G."/>
            <person name="Truman W A."/>
        </authorList>
    </citation>
    <scope>NUCLEOTIDE SEQUENCE [LARGE SCALE GENOMIC DNA]</scope>
    <source>
        <strain evidence="3">PS704</strain>
    </source>
</reference>
<evidence type="ECO:0000313" key="4">
    <source>
        <dbReference type="Proteomes" id="UP000326557"/>
    </source>
</evidence>
<gene>
    <name evidence="3" type="ORF">PS704_01025</name>
</gene>
<dbReference type="Pfam" id="PF20432">
    <property type="entry name" value="Xre-like-HTH"/>
    <property type="match status" value="1"/>
</dbReference>
<evidence type="ECO:0000259" key="1">
    <source>
        <dbReference type="Pfam" id="PF09722"/>
    </source>
</evidence>
<dbReference type="RefSeq" id="WP_224792445.1">
    <property type="nucleotide sequence ID" value="NZ_CABVHP010000002.1"/>
</dbReference>
<dbReference type="InterPro" id="IPR046847">
    <property type="entry name" value="Xre-like_HTH"/>
</dbReference>
<feature type="domain" description="Antitoxin Xre/MbcA/ParS-like toxin-binding" evidence="1">
    <location>
        <begin position="127"/>
        <end position="176"/>
    </location>
</feature>
<accession>A0A5E7B102</accession>
<dbReference type="Proteomes" id="UP000326557">
    <property type="component" value="Unassembled WGS sequence"/>
</dbReference>
<proteinExistence type="predicted"/>
<organism evidence="3 4">
    <name type="scientific">Pseudomonas fluorescens</name>
    <dbReference type="NCBI Taxonomy" id="294"/>
    <lineage>
        <taxon>Bacteria</taxon>
        <taxon>Pseudomonadati</taxon>
        <taxon>Pseudomonadota</taxon>
        <taxon>Gammaproteobacteria</taxon>
        <taxon>Pseudomonadales</taxon>
        <taxon>Pseudomonadaceae</taxon>
        <taxon>Pseudomonas</taxon>
    </lineage>
</organism>
<dbReference type="GO" id="GO:0003677">
    <property type="term" value="F:DNA binding"/>
    <property type="evidence" value="ECO:0007669"/>
    <property type="project" value="InterPro"/>
</dbReference>
<dbReference type="NCBIfam" id="TIGR02293">
    <property type="entry name" value="TAS_TIGR02293"/>
    <property type="match status" value="1"/>
</dbReference>
<protein>
    <submittedName>
        <fullName evidence="3">Uncharacterized protein</fullName>
    </submittedName>
</protein>
<dbReference type="AlphaFoldDB" id="A0A5E7B102"/>